<proteinExistence type="inferred from homology"/>
<evidence type="ECO:0000256" key="6">
    <source>
        <dbReference type="ARBA" id="ARBA00043698"/>
    </source>
</evidence>
<organism evidence="12 13">
    <name type="scientific">Stylophora pistillata</name>
    <name type="common">Smooth cauliflower coral</name>
    <dbReference type="NCBI Taxonomy" id="50429"/>
    <lineage>
        <taxon>Eukaryota</taxon>
        <taxon>Metazoa</taxon>
        <taxon>Cnidaria</taxon>
        <taxon>Anthozoa</taxon>
        <taxon>Hexacorallia</taxon>
        <taxon>Scleractinia</taxon>
        <taxon>Astrocoeniina</taxon>
        <taxon>Pocilloporidae</taxon>
        <taxon>Stylophora</taxon>
    </lineage>
</organism>
<dbReference type="InterPro" id="IPR023313">
    <property type="entry name" value="UBQ-conjugating_AS"/>
</dbReference>
<dbReference type="Pfam" id="PF00179">
    <property type="entry name" value="UQ_con"/>
    <property type="match status" value="1"/>
</dbReference>
<feature type="compositionally biased region" description="Basic and acidic residues" evidence="10">
    <location>
        <begin position="9"/>
        <end position="20"/>
    </location>
</feature>
<keyword evidence="2" id="KW-0808">Transferase</keyword>
<dbReference type="GO" id="GO:0061654">
    <property type="term" value="F:NEDD8 conjugating enzyme activity"/>
    <property type="evidence" value="ECO:0007669"/>
    <property type="project" value="UniProtKB-EC"/>
</dbReference>
<dbReference type="InterPro" id="IPR000608">
    <property type="entry name" value="UBC"/>
</dbReference>
<evidence type="ECO:0000313" key="13">
    <source>
        <dbReference type="Proteomes" id="UP000225706"/>
    </source>
</evidence>
<keyword evidence="4 9" id="KW-0833">Ubl conjugation pathway</keyword>
<evidence type="ECO:0000256" key="5">
    <source>
        <dbReference type="ARBA" id="ARBA00022840"/>
    </source>
</evidence>
<dbReference type="PROSITE" id="PS50127">
    <property type="entry name" value="UBC_2"/>
    <property type="match status" value="1"/>
</dbReference>
<dbReference type="SMART" id="SM00212">
    <property type="entry name" value="UBCc"/>
    <property type="match status" value="1"/>
</dbReference>
<dbReference type="PANTHER" id="PTHR24067">
    <property type="entry name" value="UBIQUITIN-CONJUGATING ENZYME E2"/>
    <property type="match status" value="1"/>
</dbReference>
<dbReference type="InterPro" id="IPR050113">
    <property type="entry name" value="Ub_conjugating_enzyme"/>
</dbReference>
<dbReference type="AlphaFoldDB" id="A0A2B4RWX4"/>
<evidence type="ECO:0000256" key="4">
    <source>
        <dbReference type="ARBA" id="ARBA00022786"/>
    </source>
</evidence>
<feature type="domain" description="UBC core" evidence="11">
    <location>
        <begin position="32"/>
        <end position="185"/>
    </location>
</feature>
<name>A0A2B4RWX4_STYPI</name>
<dbReference type="CDD" id="cd23794">
    <property type="entry name" value="UBCc_UBE2F_UBE2M"/>
    <property type="match status" value="1"/>
</dbReference>
<evidence type="ECO:0000256" key="10">
    <source>
        <dbReference type="SAM" id="MobiDB-lite"/>
    </source>
</evidence>
<dbReference type="Gene3D" id="3.10.110.10">
    <property type="entry name" value="Ubiquitin Conjugating Enzyme"/>
    <property type="match status" value="1"/>
</dbReference>
<comment type="pathway">
    <text evidence="1">Protein modification; protein neddylation.</text>
</comment>
<dbReference type="OrthoDB" id="10249039at2759"/>
<comment type="similarity">
    <text evidence="9">Belongs to the ubiquitin-conjugating enzyme family.</text>
</comment>
<dbReference type="InterPro" id="IPR016135">
    <property type="entry name" value="UBQ-conjugating_enzyme/RWD"/>
</dbReference>
<comment type="catalytic activity">
    <reaction evidence="6">
        <text>[E1 NEDD8-activating enzyme]-S-[NEDD8 protein]-yl-L-cysteine + [E2 NEDD8-conjugating enzyme]-L-cysteine = [E1 NEDD8-activating enzyme]-L-cysteine + [E2 NEDD8-conjugating enzyme]-S-[NEDD8-protein]-yl-L-cysteine.</text>
        <dbReference type="EC" id="2.3.2.34"/>
    </reaction>
</comment>
<keyword evidence="3 9" id="KW-0547">Nucleotide-binding</keyword>
<gene>
    <name evidence="12" type="primary">UBE2F</name>
    <name evidence="12" type="ORF">AWC38_SpisGene14825</name>
</gene>
<evidence type="ECO:0000256" key="9">
    <source>
        <dbReference type="RuleBase" id="RU362109"/>
    </source>
</evidence>
<accession>A0A2B4RWX4</accession>
<dbReference type="STRING" id="50429.A0A2B4RWX4"/>
<comment type="caution">
    <text evidence="12">The sequence shown here is derived from an EMBL/GenBank/DDBJ whole genome shotgun (WGS) entry which is preliminary data.</text>
</comment>
<feature type="region of interest" description="Disordered" evidence="10">
    <location>
        <begin position="9"/>
        <end position="29"/>
    </location>
</feature>
<dbReference type="GO" id="GO:0045116">
    <property type="term" value="P:protein neddylation"/>
    <property type="evidence" value="ECO:0007669"/>
    <property type="project" value="UniProtKB-ARBA"/>
</dbReference>
<dbReference type="EMBL" id="LSMT01000306">
    <property type="protein sequence ID" value="PFX20722.1"/>
    <property type="molecule type" value="Genomic_DNA"/>
</dbReference>
<feature type="active site" description="Glycyl thioester intermediate" evidence="8">
    <location>
        <position position="116"/>
    </location>
</feature>
<dbReference type="PROSITE" id="PS00183">
    <property type="entry name" value="UBC_1"/>
    <property type="match status" value="1"/>
</dbReference>
<evidence type="ECO:0000256" key="7">
    <source>
        <dbReference type="ARBA" id="ARBA00044047"/>
    </source>
</evidence>
<evidence type="ECO:0000256" key="1">
    <source>
        <dbReference type="ARBA" id="ARBA00005032"/>
    </source>
</evidence>
<dbReference type="SUPFAM" id="SSF54495">
    <property type="entry name" value="UBC-like"/>
    <property type="match status" value="1"/>
</dbReference>
<keyword evidence="5 9" id="KW-0067">ATP-binding</keyword>
<dbReference type="FunFam" id="3.10.110.10:FF:000033">
    <property type="entry name" value="NEDD8-conjugating enzyme UBE2F"/>
    <property type="match status" value="1"/>
</dbReference>
<evidence type="ECO:0000313" key="12">
    <source>
        <dbReference type="EMBL" id="PFX20722.1"/>
    </source>
</evidence>
<sequence>MITLAKKIKEERDKKEKGDHGIGNTKSGRTSIRDKLLTKEVTELEENVPESCQVHFKDPNILHEFTLTVTPGEGYWKDGIFIFHIMIPEEYNIKPPNVWCETKIWHPNISENGEVCLSLLREHTLDGSGWAPTRKLKDIVWGLNSLFTDLLNFDDPLNVEASELYFKNKESFRRRVEDYIRLYASPRR</sequence>
<reference evidence="13" key="1">
    <citation type="journal article" date="2017" name="bioRxiv">
        <title>Comparative analysis of the genomes of Stylophora pistillata and Acropora digitifera provides evidence for extensive differences between species of corals.</title>
        <authorList>
            <person name="Voolstra C.R."/>
            <person name="Li Y."/>
            <person name="Liew Y.J."/>
            <person name="Baumgarten S."/>
            <person name="Zoccola D."/>
            <person name="Flot J.-F."/>
            <person name="Tambutte S."/>
            <person name="Allemand D."/>
            <person name="Aranda M."/>
        </authorList>
    </citation>
    <scope>NUCLEOTIDE SEQUENCE [LARGE SCALE GENOMIC DNA]</scope>
</reference>
<dbReference type="GO" id="GO:0005524">
    <property type="term" value="F:ATP binding"/>
    <property type="evidence" value="ECO:0007669"/>
    <property type="project" value="UniProtKB-UniRule"/>
</dbReference>
<keyword evidence="13" id="KW-1185">Reference proteome</keyword>
<evidence type="ECO:0000256" key="8">
    <source>
        <dbReference type="PROSITE-ProRule" id="PRU10133"/>
    </source>
</evidence>
<dbReference type="EC" id="2.3.2.34" evidence="7"/>
<evidence type="ECO:0000259" key="11">
    <source>
        <dbReference type="PROSITE" id="PS50127"/>
    </source>
</evidence>
<protein>
    <recommendedName>
        <fullName evidence="7">E2 NEDD8-conjugating enzyme</fullName>
        <ecNumber evidence="7">2.3.2.34</ecNumber>
    </recommendedName>
</protein>
<evidence type="ECO:0000256" key="2">
    <source>
        <dbReference type="ARBA" id="ARBA00022679"/>
    </source>
</evidence>
<evidence type="ECO:0000256" key="3">
    <source>
        <dbReference type="ARBA" id="ARBA00022741"/>
    </source>
</evidence>
<dbReference type="Proteomes" id="UP000225706">
    <property type="component" value="Unassembled WGS sequence"/>
</dbReference>